<protein>
    <recommendedName>
        <fullName evidence="3">HNH endonuclease</fullName>
    </recommendedName>
</protein>
<dbReference type="AlphaFoldDB" id="A0A084U5R2"/>
<organism evidence="1 2">
    <name type="scientific">Nitratireductor basaltis</name>
    <dbReference type="NCBI Taxonomy" id="472175"/>
    <lineage>
        <taxon>Bacteria</taxon>
        <taxon>Pseudomonadati</taxon>
        <taxon>Pseudomonadota</taxon>
        <taxon>Alphaproteobacteria</taxon>
        <taxon>Hyphomicrobiales</taxon>
        <taxon>Phyllobacteriaceae</taxon>
        <taxon>Nitratireductor</taxon>
    </lineage>
</organism>
<evidence type="ECO:0000313" key="2">
    <source>
        <dbReference type="Proteomes" id="UP000053675"/>
    </source>
</evidence>
<proteinExistence type="predicted"/>
<evidence type="ECO:0000313" key="1">
    <source>
        <dbReference type="EMBL" id="KFB08298.1"/>
    </source>
</evidence>
<dbReference type="STRING" id="472175.EL18_02547"/>
<name>A0A084U5R2_9HYPH</name>
<gene>
    <name evidence="1" type="ORF">EL18_02547</name>
</gene>
<accession>A0A084U5R2</accession>
<dbReference type="eggNOG" id="COG1403">
    <property type="taxonomic scope" value="Bacteria"/>
</dbReference>
<dbReference type="Proteomes" id="UP000053675">
    <property type="component" value="Unassembled WGS sequence"/>
</dbReference>
<sequence>MRRKNLSEADKRYIIAQSGGCCNNCRKRLFRENSFGERVRLGDDAHIVAASDAGPRGASHLDASARSSSENMLLLCKNCHAEIDQQPQLFTVERLLKIRERHYSWIDHCLGQPLTKRPKFHYLSYINVPRADMYAAAQSLSLPQASLNGAESISDLGIDAGRLMYRYVSVLNHDVLFANELSHETSIEDIDVGQYWYTPNSAFRSKNILRRYSEAVPTAWNRQECVIYRKVNDWRLVCLIDPRWITTTTAWATLSSGSFQSAALVHVASIDAAQKTVLASPIFLGAPEALRL</sequence>
<dbReference type="OrthoDB" id="5379188at2"/>
<keyword evidence="2" id="KW-1185">Reference proteome</keyword>
<evidence type="ECO:0008006" key="3">
    <source>
        <dbReference type="Google" id="ProtNLM"/>
    </source>
</evidence>
<reference evidence="1 2" key="1">
    <citation type="submission" date="2014-05" db="EMBL/GenBank/DDBJ databases">
        <title>Draft Genome Sequence of Nitratireductor basaltis Strain UMTGB225, A Marine Bacterium Isolated from Green Barrel Tunicate.</title>
        <authorList>
            <person name="Gan H.Y."/>
        </authorList>
    </citation>
    <scope>NUCLEOTIDE SEQUENCE [LARGE SCALE GENOMIC DNA]</scope>
    <source>
        <strain evidence="1 2">UMTGB225</strain>
    </source>
</reference>
<dbReference type="EMBL" id="JMQM01000002">
    <property type="protein sequence ID" value="KFB08298.1"/>
    <property type="molecule type" value="Genomic_DNA"/>
</dbReference>
<dbReference type="RefSeq" id="WP_152553055.1">
    <property type="nucleotide sequence ID" value="NZ_JMQM01000002.1"/>
</dbReference>
<comment type="caution">
    <text evidence="1">The sequence shown here is derived from an EMBL/GenBank/DDBJ whole genome shotgun (WGS) entry which is preliminary data.</text>
</comment>